<dbReference type="AlphaFoldDB" id="A0A1E9PAV6"/>
<dbReference type="GO" id="GO:0003677">
    <property type="term" value="F:DNA binding"/>
    <property type="evidence" value="ECO:0007669"/>
    <property type="project" value="UniProtKB-UniRule"/>
</dbReference>
<dbReference type="InterPro" id="IPR010998">
    <property type="entry name" value="Integrase_recombinase_N"/>
</dbReference>
<name>A0A1E9PAV6_9LACT</name>
<dbReference type="InterPro" id="IPR004107">
    <property type="entry name" value="Integrase_SAM-like_N"/>
</dbReference>
<feature type="domain" description="Core-binding (CB)" evidence="3">
    <location>
        <begin position="68"/>
        <end position="150"/>
    </location>
</feature>
<reference evidence="4" key="2">
    <citation type="submission" date="2022-09" db="EMBL/GenBank/DDBJ databases">
        <title>Aerococcus urinae taxonomy study.</title>
        <authorList>
            <person name="Christensen J."/>
            <person name="Senneby E."/>
        </authorList>
    </citation>
    <scope>NUCLEOTIDE SEQUENCE</scope>
    <source>
        <strain evidence="4">LUND-41-B12</strain>
    </source>
</reference>
<gene>
    <name evidence="5" type="ORF">DBT44_0007460</name>
    <name evidence="4" type="ORF">ODY61_06410</name>
</gene>
<evidence type="ECO:0000313" key="6">
    <source>
        <dbReference type="Proteomes" id="UP000250354"/>
    </source>
</evidence>
<evidence type="ECO:0000256" key="1">
    <source>
        <dbReference type="ARBA" id="ARBA00023125"/>
    </source>
</evidence>
<evidence type="ECO:0000256" key="2">
    <source>
        <dbReference type="PROSITE-ProRule" id="PRU01248"/>
    </source>
</evidence>
<dbReference type="InterPro" id="IPR044068">
    <property type="entry name" value="CB"/>
</dbReference>
<dbReference type="PROSITE" id="PS51900">
    <property type="entry name" value="CB"/>
    <property type="match status" value="1"/>
</dbReference>
<protein>
    <submittedName>
        <fullName evidence="4">Arm DNA-binding domain-containing protein</fullName>
    </submittedName>
</protein>
<dbReference type="InterPro" id="IPR028259">
    <property type="entry name" value="AP2-like_int_N"/>
</dbReference>
<evidence type="ECO:0000313" key="5">
    <source>
        <dbReference type="EMBL" id="WWC54237.1"/>
    </source>
</evidence>
<proteinExistence type="predicted"/>
<evidence type="ECO:0000313" key="7">
    <source>
        <dbReference type="Proteomes" id="UP001069047"/>
    </source>
</evidence>
<dbReference type="Pfam" id="PF14659">
    <property type="entry name" value="Phage_int_SAM_3"/>
    <property type="match status" value="1"/>
</dbReference>
<evidence type="ECO:0000259" key="3">
    <source>
        <dbReference type="PROSITE" id="PS51900"/>
    </source>
</evidence>
<reference evidence="5" key="3">
    <citation type="submission" date="2024-02" db="EMBL/GenBank/DDBJ databases">
        <authorList>
            <person name="Choi B."/>
        </authorList>
    </citation>
    <scope>NUCLEOTIDE SEQUENCE</scope>
    <source>
        <strain evidence="5">UMB1016</strain>
    </source>
</reference>
<accession>A0A9Q4DER2</accession>
<dbReference type="EMBL" id="JAOTMY010000002">
    <property type="protein sequence ID" value="MCY3087755.1"/>
    <property type="molecule type" value="Genomic_DNA"/>
</dbReference>
<dbReference type="Gene3D" id="1.10.150.130">
    <property type="match status" value="1"/>
</dbReference>
<dbReference type="InterPro" id="IPR011010">
    <property type="entry name" value="DNA_brk_join_enz"/>
</dbReference>
<dbReference type="Proteomes" id="UP000250354">
    <property type="component" value="Chromosome"/>
</dbReference>
<dbReference type="GeneID" id="86858672"/>
<dbReference type="RefSeq" id="WP_070560372.1">
    <property type="nucleotide sequence ID" value="NZ_CAJHLG010000009.1"/>
</dbReference>
<reference evidence="5 6" key="1">
    <citation type="journal article" date="2020" name="J. Bacteriol.">
        <title>Aerococcus urinae Isolated from Women with Lower Urinary Tract Symptoms: In Vitro Aggregation and Genome Analysis.</title>
        <authorList>
            <person name="Hilt E.E."/>
            <person name="Putonti C."/>
            <person name="Thomas-White K."/>
            <person name="Lewis A.L."/>
            <person name="Visick K.L."/>
            <person name="Gilbert N.M."/>
            <person name="Wolfe A.J."/>
        </authorList>
    </citation>
    <scope>NUCLEOTIDE SEQUENCE [LARGE SCALE GENOMIC DNA]</scope>
    <source>
        <strain evidence="5 6">UMB1016</strain>
    </source>
</reference>
<evidence type="ECO:0000313" key="4">
    <source>
        <dbReference type="EMBL" id="MCY3087755.1"/>
    </source>
</evidence>
<dbReference type="EMBL" id="CP145132">
    <property type="protein sequence ID" value="WWC54237.1"/>
    <property type="molecule type" value="Genomic_DNA"/>
</dbReference>
<organism evidence="4 7">
    <name type="scientific">Aerococcus mictus</name>
    <dbReference type="NCBI Taxonomy" id="2976810"/>
    <lineage>
        <taxon>Bacteria</taxon>
        <taxon>Bacillati</taxon>
        <taxon>Bacillota</taxon>
        <taxon>Bacilli</taxon>
        <taxon>Lactobacillales</taxon>
        <taxon>Aerococcaceae</taxon>
        <taxon>Aerococcus</taxon>
    </lineage>
</organism>
<keyword evidence="1 2" id="KW-0238">DNA-binding</keyword>
<sequence length="216" mass="25344">MASIKKDKKTKKWYCRVSYQVDGKNKTKAKKGFRTKKEAELFASKVEDRLFKGQSIDEAWYGKKPKEQIFANYFEKWCETYRMSGNISLSTYNKYIAEIKRVREFFGDEELTKITLQEYQEFLNKRGNGRSQDSVRKTHGRLNACFKRAQYDGLIVSNPAFDAKINYTNVGSHRVKYYTEAEAKTLFKLFKKEINIKNVFLYIALSTGLRLGEFMA</sequence>
<keyword evidence="6" id="KW-1185">Reference proteome</keyword>
<dbReference type="Proteomes" id="UP001069047">
    <property type="component" value="Unassembled WGS sequence"/>
</dbReference>
<dbReference type="Pfam" id="PF14657">
    <property type="entry name" value="Arm-DNA-bind_4"/>
    <property type="match status" value="1"/>
</dbReference>
<accession>A0A1E9PAV6</accession>
<dbReference type="SUPFAM" id="SSF56349">
    <property type="entry name" value="DNA breaking-rejoining enzymes"/>
    <property type="match status" value="1"/>
</dbReference>